<dbReference type="AlphaFoldDB" id="D5SIE2"/>
<geneLocation type="plasmid" evidence="2 3">
    <name>pSCL4</name>
</geneLocation>
<accession>D5SIE2</accession>
<keyword evidence="2" id="KW-0614">Plasmid</keyword>
<dbReference type="EMBL" id="CM000914">
    <property type="protein sequence ID" value="EFG03685.2"/>
    <property type="molecule type" value="Genomic_DNA"/>
</dbReference>
<organism evidence="2 3">
    <name type="scientific">Streptomyces clavuligerus</name>
    <dbReference type="NCBI Taxonomy" id="1901"/>
    <lineage>
        <taxon>Bacteria</taxon>
        <taxon>Bacillati</taxon>
        <taxon>Actinomycetota</taxon>
        <taxon>Actinomycetes</taxon>
        <taxon>Kitasatosporales</taxon>
        <taxon>Streptomycetaceae</taxon>
        <taxon>Streptomyces</taxon>
    </lineage>
</organism>
<gene>
    <name evidence="2" type="ORF">SCLAV_p0194</name>
</gene>
<feature type="region of interest" description="Disordered" evidence="1">
    <location>
        <begin position="111"/>
        <end position="130"/>
    </location>
</feature>
<evidence type="ECO:0000256" key="1">
    <source>
        <dbReference type="SAM" id="MobiDB-lite"/>
    </source>
</evidence>
<evidence type="ECO:0000313" key="2">
    <source>
        <dbReference type="EMBL" id="EFG03685.2"/>
    </source>
</evidence>
<reference evidence="2 3" key="1">
    <citation type="journal article" date="2010" name="Genome Biol. Evol.">
        <title>The sequence of a 1.8-mb bacterial linear plasmid reveals a rich evolutionary reservoir of secondary metabolic pathways.</title>
        <authorList>
            <person name="Medema M.H."/>
            <person name="Trefzer A."/>
            <person name="Kovalchuk A."/>
            <person name="van den Berg M."/>
            <person name="Mueller U."/>
            <person name="Heijne W."/>
            <person name="Wu L."/>
            <person name="Alam M.T."/>
            <person name="Ronning C.M."/>
            <person name="Nierman W.C."/>
            <person name="Bovenberg R.A.L."/>
            <person name="Breitling R."/>
            <person name="Takano E."/>
        </authorList>
    </citation>
    <scope>NUCLEOTIDE SEQUENCE [LARGE SCALE GENOMIC DNA]</scope>
    <source>
        <strain evidence="3">ATCC 27064 / DSM 738 / JCM 4710 / NBRC 13307 / NCIMB 12785 / NRRL 3585 / VKM Ac-602</strain>
        <plasmid evidence="2">pSCL4</plasmid>
    </source>
</reference>
<evidence type="ECO:0000313" key="3">
    <source>
        <dbReference type="Proteomes" id="UP000002357"/>
    </source>
</evidence>
<feature type="region of interest" description="Disordered" evidence="1">
    <location>
        <begin position="54"/>
        <end position="85"/>
    </location>
</feature>
<proteinExistence type="predicted"/>
<dbReference type="Proteomes" id="UP000002357">
    <property type="component" value="Plasmid pSCL4"/>
</dbReference>
<name>D5SIE2_STRCL</name>
<sequence>MTITVASSRYPSVEVAAPTIASASNHGSPFGVGSVLLEVLLHLAVVAEECCGDSPVRTIRTPPPAVTGPDVVTDTLEPERSPARAGRMDLTLAPYALVHSVFHAGSGCRRPGGTSRAVVGSDAGGAGRVP</sequence>
<protein>
    <submittedName>
        <fullName evidence="2">Uncharacterized protein</fullName>
    </submittedName>
</protein>
<keyword evidence="3" id="KW-1185">Reference proteome</keyword>